<evidence type="ECO:0000256" key="4">
    <source>
        <dbReference type="ARBA" id="ARBA00022692"/>
    </source>
</evidence>
<evidence type="ECO:0000256" key="7">
    <source>
        <dbReference type="RuleBase" id="RU363032"/>
    </source>
</evidence>
<keyword evidence="6 7" id="KW-0472">Membrane</keyword>
<evidence type="ECO:0000256" key="5">
    <source>
        <dbReference type="ARBA" id="ARBA00022989"/>
    </source>
</evidence>
<keyword evidence="11" id="KW-1185">Reference proteome</keyword>
<evidence type="ECO:0000259" key="9">
    <source>
        <dbReference type="PROSITE" id="PS50928"/>
    </source>
</evidence>
<accession>A0A1E7KR14</accession>
<feature type="signal peptide" evidence="8">
    <location>
        <begin position="1"/>
        <end position="25"/>
    </location>
</feature>
<proteinExistence type="inferred from homology"/>
<keyword evidence="5 7" id="KW-1133">Transmembrane helix</keyword>
<dbReference type="GO" id="GO:0005886">
    <property type="term" value="C:plasma membrane"/>
    <property type="evidence" value="ECO:0007669"/>
    <property type="project" value="UniProtKB-SubCell"/>
</dbReference>
<keyword evidence="2 7" id="KW-0813">Transport</keyword>
<dbReference type="PATRIC" id="fig|518642.10.peg.932"/>
<feature type="transmembrane region" description="Helical" evidence="7">
    <location>
        <begin position="134"/>
        <end position="159"/>
    </location>
</feature>
<reference evidence="10 11" key="1">
    <citation type="journal article" date="2016" name="Front. Microbiol.">
        <title>Comparative Genomics Analysis of Streptomyces Species Reveals Their Adaptation to the Marine Environment and Their Diversity at the Genomic Level.</title>
        <authorList>
            <person name="Tian X."/>
            <person name="Zhang Z."/>
            <person name="Yang T."/>
            <person name="Chen M."/>
            <person name="Li J."/>
            <person name="Chen F."/>
            <person name="Yang J."/>
            <person name="Li W."/>
            <person name="Zhang B."/>
            <person name="Zhang Z."/>
            <person name="Wu J."/>
            <person name="Zhang C."/>
            <person name="Long L."/>
            <person name="Xiao J."/>
        </authorList>
    </citation>
    <scope>NUCLEOTIDE SEQUENCE [LARGE SCALE GENOMIC DNA]</scope>
    <source>
        <strain evidence="10 11">SCSIO 10429</strain>
    </source>
</reference>
<keyword evidence="3" id="KW-1003">Cell membrane</keyword>
<dbReference type="EMBL" id="LJGW01000642">
    <property type="protein sequence ID" value="OEV06357.1"/>
    <property type="molecule type" value="Genomic_DNA"/>
</dbReference>
<dbReference type="RefSeq" id="WP_070020312.1">
    <property type="nucleotide sequence ID" value="NZ_LJGW01000642.1"/>
</dbReference>
<comment type="subcellular location">
    <subcellularLocation>
        <location evidence="1 7">Cell membrane</location>
        <topology evidence="1 7">Multi-pass membrane protein</topology>
    </subcellularLocation>
</comment>
<feature type="chain" id="PRO_5009196756" evidence="8">
    <location>
        <begin position="26"/>
        <end position="315"/>
    </location>
</feature>
<comment type="caution">
    <text evidence="10">The sequence shown here is derived from an EMBL/GenBank/DDBJ whole genome shotgun (WGS) entry which is preliminary data.</text>
</comment>
<evidence type="ECO:0000256" key="2">
    <source>
        <dbReference type="ARBA" id="ARBA00022448"/>
    </source>
</evidence>
<dbReference type="InterPro" id="IPR035906">
    <property type="entry name" value="MetI-like_sf"/>
</dbReference>
<dbReference type="PANTHER" id="PTHR43163:SF6">
    <property type="entry name" value="DIPEPTIDE TRANSPORT SYSTEM PERMEASE PROTEIN DPPB-RELATED"/>
    <property type="match status" value="1"/>
</dbReference>
<evidence type="ECO:0000256" key="6">
    <source>
        <dbReference type="ARBA" id="ARBA00023136"/>
    </source>
</evidence>
<feature type="transmembrane region" description="Helical" evidence="7">
    <location>
        <begin position="171"/>
        <end position="190"/>
    </location>
</feature>
<organism evidence="10 11">
    <name type="scientific">Streptomyces nanshensis</name>
    <dbReference type="NCBI Taxonomy" id="518642"/>
    <lineage>
        <taxon>Bacteria</taxon>
        <taxon>Bacillati</taxon>
        <taxon>Actinomycetota</taxon>
        <taxon>Actinomycetes</taxon>
        <taxon>Kitasatosporales</taxon>
        <taxon>Streptomycetaceae</taxon>
        <taxon>Streptomyces</taxon>
    </lineage>
</organism>
<dbReference type="InterPro" id="IPR000515">
    <property type="entry name" value="MetI-like"/>
</dbReference>
<protein>
    <submittedName>
        <fullName evidence="10">Peptide ABC transporter permease</fullName>
    </submittedName>
</protein>
<dbReference type="CDD" id="cd06261">
    <property type="entry name" value="TM_PBP2"/>
    <property type="match status" value="1"/>
</dbReference>
<dbReference type="SUPFAM" id="SSF161098">
    <property type="entry name" value="MetI-like"/>
    <property type="match status" value="1"/>
</dbReference>
<dbReference type="Proteomes" id="UP000176005">
    <property type="component" value="Unassembled WGS sequence"/>
</dbReference>
<comment type="similarity">
    <text evidence="7">Belongs to the binding-protein-dependent transport system permease family.</text>
</comment>
<dbReference type="PROSITE" id="PS50928">
    <property type="entry name" value="ABC_TM1"/>
    <property type="match status" value="1"/>
</dbReference>
<name>A0A1E7KR14_9ACTN</name>
<evidence type="ECO:0000313" key="10">
    <source>
        <dbReference type="EMBL" id="OEV06357.1"/>
    </source>
</evidence>
<dbReference type="AlphaFoldDB" id="A0A1E7KR14"/>
<dbReference type="Pfam" id="PF00528">
    <property type="entry name" value="BPD_transp_1"/>
    <property type="match status" value="1"/>
</dbReference>
<sequence length="315" mass="33100">MRRHVLRRCALALAQCFFALVVVFALDSLVPGDTADVLQGDHGTPQQAAALRERLGLDEPVWLRFWQWLGSLLTGDPGRSLVTGLPVGEEIGRRLAVSLVLALPALALVALLAPLLGVVAGLREGSRTDRALNSAALLLHSVPEFVLAMLLIASVSLAAGLLPATAAGMDGAGLLAEPGVLVLPVVVLTARQLCDLARQIRVGVAARRGSAPAEHLRLLGMPERRVVWRHVLPSALAPAVQQFARCVEGLLGGALIVESLFSIQGVGTGFVEAVQNRDTPQVQSYALLFAGTVVAVNLAGDLLSHRLTPRAEATA</sequence>
<keyword evidence="4 7" id="KW-0812">Transmembrane</keyword>
<dbReference type="GO" id="GO:0055085">
    <property type="term" value="P:transmembrane transport"/>
    <property type="evidence" value="ECO:0007669"/>
    <property type="project" value="InterPro"/>
</dbReference>
<evidence type="ECO:0000256" key="8">
    <source>
        <dbReference type="SAM" id="SignalP"/>
    </source>
</evidence>
<dbReference type="Gene3D" id="1.10.3720.10">
    <property type="entry name" value="MetI-like"/>
    <property type="match status" value="1"/>
</dbReference>
<dbReference type="Pfam" id="PF19300">
    <property type="entry name" value="BPD_transp_1_N"/>
    <property type="match status" value="1"/>
</dbReference>
<feature type="domain" description="ABC transmembrane type-1" evidence="9">
    <location>
        <begin position="95"/>
        <end position="300"/>
    </location>
</feature>
<gene>
    <name evidence="10" type="ORF">AN218_30675</name>
</gene>
<dbReference type="PANTHER" id="PTHR43163">
    <property type="entry name" value="DIPEPTIDE TRANSPORT SYSTEM PERMEASE PROTEIN DPPB-RELATED"/>
    <property type="match status" value="1"/>
</dbReference>
<dbReference type="InterPro" id="IPR045621">
    <property type="entry name" value="BPD_transp_1_N"/>
</dbReference>
<evidence type="ECO:0000256" key="3">
    <source>
        <dbReference type="ARBA" id="ARBA00022475"/>
    </source>
</evidence>
<evidence type="ECO:0000313" key="11">
    <source>
        <dbReference type="Proteomes" id="UP000176005"/>
    </source>
</evidence>
<evidence type="ECO:0000256" key="1">
    <source>
        <dbReference type="ARBA" id="ARBA00004651"/>
    </source>
</evidence>
<keyword evidence="8" id="KW-0732">Signal</keyword>
<feature type="transmembrane region" description="Helical" evidence="7">
    <location>
        <begin position="95"/>
        <end position="122"/>
    </location>
</feature>